<dbReference type="GeneID" id="91098999"/>
<reference evidence="1 2" key="1">
    <citation type="submission" date="2024-01" db="EMBL/GenBank/DDBJ databases">
        <title>Comparative genomics of Cryptococcus and Kwoniella reveals pathogenesis evolution and contrasting modes of karyotype evolution via chromosome fusion or intercentromeric recombination.</title>
        <authorList>
            <person name="Coelho M.A."/>
            <person name="David-Palma M."/>
            <person name="Shea T."/>
            <person name="Bowers K."/>
            <person name="McGinley-Smith S."/>
            <person name="Mohammad A.W."/>
            <person name="Gnirke A."/>
            <person name="Yurkov A.M."/>
            <person name="Nowrousian M."/>
            <person name="Sun S."/>
            <person name="Cuomo C.A."/>
            <person name="Heitman J."/>
        </authorList>
    </citation>
    <scope>NUCLEOTIDE SEQUENCE [LARGE SCALE GENOMIC DNA]</scope>
    <source>
        <strain evidence="1 2">PYCC6329</strain>
    </source>
</reference>
<proteinExistence type="predicted"/>
<dbReference type="EMBL" id="CP144089">
    <property type="protein sequence ID" value="WWD02157.1"/>
    <property type="molecule type" value="Genomic_DNA"/>
</dbReference>
<sequence>MPKHLNDWDRAGYGVKNTSISVEPVQNITVVQDAAIVLSPVDPVPKDFSGPFTPVHQPYTREWQQRFSRQSLRLSTFQTAK</sequence>
<name>A0AAX4K6U1_9TREE</name>
<evidence type="ECO:0000313" key="1">
    <source>
        <dbReference type="EMBL" id="WWD02157.1"/>
    </source>
</evidence>
<dbReference type="AlphaFoldDB" id="A0AAX4K6U1"/>
<organism evidence="1 2">
    <name type="scientific">Kwoniella europaea PYCC6329</name>
    <dbReference type="NCBI Taxonomy" id="1423913"/>
    <lineage>
        <taxon>Eukaryota</taxon>
        <taxon>Fungi</taxon>
        <taxon>Dikarya</taxon>
        <taxon>Basidiomycota</taxon>
        <taxon>Agaricomycotina</taxon>
        <taxon>Tremellomycetes</taxon>
        <taxon>Tremellales</taxon>
        <taxon>Cryptococcaceae</taxon>
        <taxon>Kwoniella</taxon>
    </lineage>
</organism>
<protein>
    <submittedName>
        <fullName evidence="1">Uncharacterized protein</fullName>
    </submittedName>
</protein>
<dbReference type="KEGG" id="ker:91098999"/>
<gene>
    <name evidence="1" type="ORF">V865_000195</name>
</gene>
<evidence type="ECO:0000313" key="2">
    <source>
        <dbReference type="Proteomes" id="UP001358614"/>
    </source>
</evidence>
<dbReference type="Proteomes" id="UP001358614">
    <property type="component" value="Chromosome 1"/>
</dbReference>
<accession>A0AAX4K6U1</accession>
<keyword evidence="2" id="KW-1185">Reference proteome</keyword>
<dbReference type="RefSeq" id="XP_066080124.1">
    <property type="nucleotide sequence ID" value="XM_066224027.1"/>
</dbReference>